<comment type="caution">
    <text evidence="4">The sequence shown here is derived from an EMBL/GenBank/DDBJ whole genome shotgun (WGS) entry which is preliminary data.</text>
</comment>
<dbReference type="PANTHER" id="PTHR22765:SF411">
    <property type="entry name" value="OS02G0248440 PROTEIN"/>
    <property type="match status" value="1"/>
</dbReference>
<dbReference type="SMART" id="SM00184">
    <property type="entry name" value="RING"/>
    <property type="match status" value="1"/>
</dbReference>
<name>A0A8S1LXJ2_9CILI</name>
<feature type="region of interest" description="Disordered" evidence="2">
    <location>
        <begin position="15"/>
        <end position="43"/>
    </location>
</feature>
<dbReference type="EMBL" id="CAJJDN010000028">
    <property type="protein sequence ID" value="CAD8071959.1"/>
    <property type="molecule type" value="Genomic_DNA"/>
</dbReference>
<feature type="compositionally biased region" description="Low complexity" evidence="2">
    <location>
        <begin position="31"/>
        <end position="42"/>
    </location>
</feature>
<sequence>MNPYCYFDIDDNDDFNGTPQFKPKDNNQKQSNTINKISNTNNDDLKFNEQHRLFAENMKQCQQIFSKKIQKHNSSNIEQPQIKNIAQTQNQKKFHNLFQPLLHNNIAMQRLQNSIAQTNNENPLQNKITQIKIEEIQENFQQKKSHTLEICSVCLQPKETDHQCNDEYGLISCPYCSDHIVRNFLNDHLIDCIPYIEHQFQTLDKVEECSICMEDLVKNQQTLNCTHSFHKSCIDVWKLKSKECPVCRKPI</sequence>
<evidence type="ECO:0000256" key="1">
    <source>
        <dbReference type="PROSITE-ProRule" id="PRU00175"/>
    </source>
</evidence>
<evidence type="ECO:0000313" key="5">
    <source>
        <dbReference type="Proteomes" id="UP000692954"/>
    </source>
</evidence>
<dbReference type="InterPro" id="IPR001841">
    <property type="entry name" value="Znf_RING"/>
</dbReference>
<dbReference type="Pfam" id="PF13639">
    <property type="entry name" value="zf-RING_2"/>
    <property type="match status" value="1"/>
</dbReference>
<keyword evidence="1" id="KW-0863">Zinc-finger</keyword>
<dbReference type="PANTHER" id="PTHR22765">
    <property type="entry name" value="RING FINGER AND PROTEASE ASSOCIATED DOMAIN-CONTAINING"/>
    <property type="match status" value="1"/>
</dbReference>
<evidence type="ECO:0000256" key="2">
    <source>
        <dbReference type="SAM" id="MobiDB-lite"/>
    </source>
</evidence>
<reference evidence="4" key="1">
    <citation type="submission" date="2021-01" db="EMBL/GenBank/DDBJ databases">
        <authorList>
            <consortium name="Genoscope - CEA"/>
            <person name="William W."/>
        </authorList>
    </citation>
    <scope>NUCLEOTIDE SEQUENCE</scope>
</reference>
<keyword evidence="1" id="KW-0479">Metal-binding</keyword>
<dbReference type="OrthoDB" id="312290at2759"/>
<organism evidence="4 5">
    <name type="scientific">Paramecium sonneborni</name>
    <dbReference type="NCBI Taxonomy" id="65129"/>
    <lineage>
        <taxon>Eukaryota</taxon>
        <taxon>Sar</taxon>
        <taxon>Alveolata</taxon>
        <taxon>Ciliophora</taxon>
        <taxon>Intramacronucleata</taxon>
        <taxon>Oligohymenophorea</taxon>
        <taxon>Peniculida</taxon>
        <taxon>Parameciidae</taxon>
        <taxon>Paramecium</taxon>
    </lineage>
</organism>
<evidence type="ECO:0000259" key="3">
    <source>
        <dbReference type="PROSITE" id="PS50089"/>
    </source>
</evidence>
<dbReference type="Proteomes" id="UP000692954">
    <property type="component" value="Unassembled WGS sequence"/>
</dbReference>
<accession>A0A8S1LXJ2</accession>
<dbReference type="InterPro" id="IPR051826">
    <property type="entry name" value="E3_ubiquitin-ligase_domain"/>
</dbReference>
<keyword evidence="1" id="KW-0862">Zinc</keyword>
<proteinExistence type="predicted"/>
<dbReference type="GO" id="GO:0006511">
    <property type="term" value="P:ubiquitin-dependent protein catabolic process"/>
    <property type="evidence" value="ECO:0007669"/>
    <property type="project" value="TreeGrafter"/>
</dbReference>
<dbReference type="GO" id="GO:0008270">
    <property type="term" value="F:zinc ion binding"/>
    <property type="evidence" value="ECO:0007669"/>
    <property type="project" value="UniProtKB-KW"/>
</dbReference>
<dbReference type="AlphaFoldDB" id="A0A8S1LXJ2"/>
<feature type="domain" description="RING-type" evidence="3">
    <location>
        <begin position="209"/>
        <end position="248"/>
    </location>
</feature>
<evidence type="ECO:0000313" key="4">
    <source>
        <dbReference type="EMBL" id="CAD8071959.1"/>
    </source>
</evidence>
<keyword evidence="5" id="KW-1185">Reference proteome</keyword>
<gene>
    <name evidence="4" type="ORF">PSON_ATCC_30995.1.T0280351</name>
</gene>
<dbReference type="PROSITE" id="PS50089">
    <property type="entry name" value="ZF_RING_2"/>
    <property type="match status" value="1"/>
</dbReference>
<dbReference type="GO" id="GO:0061630">
    <property type="term" value="F:ubiquitin protein ligase activity"/>
    <property type="evidence" value="ECO:0007669"/>
    <property type="project" value="TreeGrafter"/>
</dbReference>
<protein>
    <recommendedName>
        <fullName evidence="3">RING-type domain-containing protein</fullName>
    </recommendedName>
</protein>